<reference evidence="3" key="2">
    <citation type="submission" date="2017-05" db="EMBL/GenBank/DDBJ databases">
        <title>Improved OligoMM genomes.</title>
        <authorList>
            <person name="Garzetti D."/>
        </authorList>
    </citation>
    <scope>NUCLEOTIDE SEQUENCE [LARGE SCALE GENOMIC DNA]</scope>
    <source>
        <strain evidence="3">KB18</strain>
    </source>
</reference>
<reference evidence="2 4" key="3">
    <citation type="submission" date="2020-11" db="EMBL/GenBank/DDBJ databases">
        <title>Closed and high quality bacterial genomes of the OMM12 community.</title>
        <authorList>
            <person name="Marbouty M."/>
            <person name="Lamy-Besnier Q."/>
            <person name="Debarbieux L."/>
            <person name="Koszul R."/>
        </authorList>
    </citation>
    <scope>NUCLEOTIDE SEQUENCE [LARGE SCALE GENOMIC DNA]</scope>
    <source>
        <strain evidence="2 4">KB18</strain>
    </source>
</reference>
<evidence type="ECO:0000313" key="2">
    <source>
        <dbReference type="EMBL" id="QQR31487.1"/>
    </source>
</evidence>
<dbReference type="Proteomes" id="UP000196710">
    <property type="component" value="Chromosome"/>
</dbReference>
<protein>
    <submittedName>
        <fullName evidence="2">Uncharacterized protein</fullName>
    </submittedName>
</protein>
<accession>A0A1Z2XWI4</accession>
<dbReference type="EMBL" id="CP021422">
    <property type="protein sequence ID" value="ASB42804.1"/>
    <property type="molecule type" value="Genomic_DNA"/>
</dbReference>
<evidence type="ECO:0000313" key="1">
    <source>
        <dbReference type="EMBL" id="ASB42804.1"/>
    </source>
</evidence>
<reference evidence="1" key="1">
    <citation type="journal article" date="2017" name="Genome Announc.">
        <title>High-Quality Whole-Genome Sequences of the Oligo-Mouse-Microbiota Bacterial Community.</title>
        <authorList>
            <person name="Garzetti D."/>
            <person name="Brugiroux S."/>
            <person name="Bunk B."/>
            <person name="Pukall R."/>
            <person name="McCoy K.D."/>
            <person name="Macpherson A.J."/>
            <person name="Stecher B."/>
        </authorList>
    </citation>
    <scope>NUCLEOTIDE SEQUENCE</scope>
    <source>
        <strain evidence="1">KB18</strain>
    </source>
</reference>
<dbReference type="Proteomes" id="UP000596035">
    <property type="component" value="Chromosome"/>
</dbReference>
<dbReference type="AlphaFoldDB" id="A0A1Z2XWI4"/>
<gene>
    <name evidence="1" type="ORF">ADH66_17035</name>
    <name evidence="2" type="ORF">I5Q82_07425</name>
</gene>
<dbReference type="KEGG" id="amur:ADH66_17035"/>
<name>A0A1Z2XWI4_9FIRM</name>
<keyword evidence="3" id="KW-1185">Reference proteome</keyword>
<evidence type="ECO:0000313" key="3">
    <source>
        <dbReference type="Proteomes" id="UP000196710"/>
    </source>
</evidence>
<organism evidence="2 4">
    <name type="scientific">Acutalibacter muris</name>
    <dbReference type="NCBI Taxonomy" id="1796620"/>
    <lineage>
        <taxon>Bacteria</taxon>
        <taxon>Bacillati</taxon>
        <taxon>Bacillota</taxon>
        <taxon>Clostridia</taxon>
        <taxon>Eubacteriales</taxon>
        <taxon>Acutalibacteraceae</taxon>
        <taxon>Acutalibacter</taxon>
    </lineage>
</organism>
<proteinExistence type="predicted"/>
<sequence>MLNEIEEFRAYTELPIYRATSKRDTTYMGRFTLDMILNFNGLARVLTILARGYLFADPDENPRDKIDYARQALCAWCSVPDKKKASPKEDWQFKSDFKELHGEFPELVDENGVGWFCRHVHNIARFMKNNPDSVSKTAYDKADIIDKEFDAAWRKKVVQFQVPIFSQGTSGAWILRFDDVLADVLELGSLRNNSIDLPDGVLKRIEELRPVKVPLEVIRILVAYYLANKQEDSEWVVLPVTNFDAFFGSTMFSKKWLPTIPESIILRKKERLGVARYRLNPALVNEK</sequence>
<dbReference type="EMBL" id="CP065321">
    <property type="protein sequence ID" value="QQR31487.1"/>
    <property type="molecule type" value="Genomic_DNA"/>
</dbReference>
<dbReference type="RefSeq" id="WP_066538361.1">
    <property type="nucleotide sequence ID" value="NZ_CP021422.1"/>
</dbReference>
<evidence type="ECO:0000313" key="4">
    <source>
        <dbReference type="Proteomes" id="UP000596035"/>
    </source>
</evidence>